<dbReference type="PANTHER" id="PTHR13806">
    <property type="entry name" value="FLOTILLIN-RELATED"/>
    <property type="match status" value="1"/>
</dbReference>
<protein>
    <submittedName>
        <fullName evidence="8">Flotillin family protein</fullName>
    </submittedName>
</protein>
<evidence type="ECO:0000256" key="1">
    <source>
        <dbReference type="ARBA" id="ARBA00004370"/>
    </source>
</evidence>
<evidence type="ECO:0000259" key="7">
    <source>
        <dbReference type="SMART" id="SM00244"/>
    </source>
</evidence>
<organism evidence="8 9">
    <name type="scientific">Microbacterium paludicola</name>
    <dbReference type="NCBI Taxonomy" id="300019"/>
    <lineage>
        <taxon>Bacteria</taxon>
        <taxon>Bacillati</taxon>
        <taxon>Actinomycetota</taxon>
        <taxon>Actinomycetes</taxon>
        <taxon>Micrococcales</taxon>
        <taxon>Microbacteriaceae</taxon>
        <taxon>Microbacterium</taxon>
    </lineage>
</organism>
<proteinExistence type="inferred from homology"/>
<feature type="transmembrane region" description="Helical" evidence="6">
    <location>
        <begin position="35"/>
        <end position="57"/>
    </location>
</feature>
<dbReference type="Proteomes" id="UP000298358">
    <property type="component" value="Unassembled WGS sequence"/>
</dbReference>
<dbReference type="GO" id="GO:0005886">
    <property type="term" value="C:plasma membrane"/>
    <property type="evidence" value="ECO:0007669"/>
    <property type="project" value="TreeGrafter"/>
</dbReference>
<keyword evidence="6" id="KW-0812">Transmembrane</keyword>
<accession>A0A4Y9FUL6</accession>
<evidence type="ECO:0000256" key="3">
    <source>
        <dbReference type="ARBA" id="ARBA00023136"/>
    </source>
</evidence>
<evidence type="ECO:0000313" key="8">
    <source>
        <dbReference type="EMBL" id="TFU32999.1"/>
    </source>
</evidence>
<evidence type="ECO:0000256" key="2">
    <source>
        <dbReference type="ARBA" id="ARBA00007161"/>
    </source>
</evidence>
<feature type="compositionally biased region" description="Low complexity" evidence="5">
    <location>
        <begin position="524"/>
        <end position="545"/>
    </location>
</feature>
<dbReference type="GO" id="GO:0072659">
    <property type="term" value="P:protein localization to plasma membrane"/>
    <property type="evidence" value="ECO:0007669"/>
    <property type="project" value="TreeGrafter"/>
</dbReference>
<dbReference type="InterPro" id="IPR001107">
    <property type="entry name" value="Band_7"/>
</dbReference>
<dbReference type="EMBL" id="SPQB01000015">
    <property type="protein sequence ID" value="TFU32999.1"/>
    <property type="molecule type" value="Genomic_DNA"/>
</dbReference>
<feature type="coiled-coil region" evidence="4">
    <location>
        <begin position="337"/>
        <end position="371"/>
    </location>
</feature>
<keyword evidence="9" id="KW-1185">Reference proteome</keyword>
<name>A0A4Y9FUL6_9MICO</name>
<keyword evidence="4" id="KW-0175">Coiled coil</keyword>
<keyword evidence="3 6" id="KW-0472">Membrane</keyword>
<feature type="domain" description="Band 7" evidence="7">
    <location>
        <begin position="68"/>
        <end position="231"/>
    </location>
</feature>
<dbReference type="SMART" id="SM00244">
    <property type="entry name" value="PHB"/>
    <property type="match status" value="1"/>
</dbReference>
<evidence type="ECO:0000256" key="6">
    <source>
        <dbReference type="SAM" id="Phobius"/>
    </source>
</evidence>
<dbReference type="Gene3D" id="3.30.479.30">
    <property type="entry name" value="Band 7 domain"/>
    <property type="match status" value="1"/>
</dbReference>
<keyword evidence="6" id="KW-1133">Transmembrane helix</keyword>
<dbReference type="InterPro" id="IPR027705">
    <property type="entry name" value="Flotillin_fam"/>
</dbReference>
<dbReference type="SUPFAM" id="SSF117892">
    <property type="entry name" value="Band 7/SPFH domain"/>
    <property type="match status" value="1"/>
</dbReference>
<comment type="subcellular location">
    <subcellularLocation>
        <location evidence="1">Membrane</location>
    </subcellularLocation>
</comment>
<sequence length="552" mass="58433">MRRVPLGRYVERACGRAGGASAISNRSIPVDPFTLFFTVAPIVVGVIVVGLIVLLLFRAWYRIAKADEALVIVGKNQRGEDGATSRITVVTGGGAIVNPITQRAELISLRARQINVEPTAQSSNGVTVDVTGVALFKIGSEPEQVRRAAERFASQDNAIEQFTREQLEGSLRGVVAMLTVEQLMRDRQQLSDQIAENIKGDLEAQGLILDSFQIQGITDKNGYIESLGASEIERVKRDAQVASISAQREVQRNKIATDEQNLVEYTAYQKNTANAKAEIGRANAEAEAAEKLAREKLEQAVLEQAAMNQSAKLDAEVRRVAEAATYERQQKADAEAYEQQKAADAEAYARIKEAEAQAMIAEQKALELKTRAAADAETVRLAAEADATAARAAAEAAAFSAQQEAQGTKFRAEADAEAIRLAGEAKAAAIKAEAAAIAEHEEALMAQRAIEAVVPMMAEFAKGYQRVGSITVLGGEGGASAHLANEQAVGMRATFDAVKAATGVDLSAIIAGRAVGEAIGEGMRPATTPTPAAPVRQAAPAADVATGDDSAL</sequence>
<gene>
    <name evidence="8" type="ORF">E4U02_07920</name>
</gene>
<evidence type="ECO:0000313" key="9">
    <source>
        <dbReference type="Proteomes" id="UP000298358"/>
    </source>
</evidence>
<dbReference type="PANTHER" id="PTHR13806:SF46">
    <property type="entry name" value="FLOTILLIN-1-RELATED"/>
    <property type="match status" value="1"/>
</dbReference>
<dbReference type="InterPro" id="IPR036013">
    <property type="entry name" value="Band_7/SPFH_dom_sf"/>
</dbReference>
<dbReference type="Pfam" id="PF01145">
    <property type="entry name" value="Band_7"/>
    <property type="match status" value="1"/>
</dbReference>
<feature type="coiled-coil region" evidence="4">
    <location>
        <begin position="272"/>
        <end position="303"/>
    </location>
</feature>
<evidence type="ECO:0000256" key="4">
    <source>
        <dbReference type="SAM" id="Coils"/>
    </source>
</evidence>
<comment type="caution">
    <text evidence="8">The sequence shown here is derived from an EMBL/GenBank/DDBJ whole genome shotgun (WGS) entry which is preliminary data.</text>
</comment>
<comment type="similarity">
    <text evidence="2">Belongs to the band 7/mec-2 family. Flotillin subfamily.</text>
</comment>
<dbReference type="CDD" id="cd03399">
    <property type="entry name" value="SPFH_flotillin"/>
    <property type="match status" value="1"/>
</dbReference>
<dbReference type="GO" id="GO:0002020">
    <property type="term" value="F:protease binding"/>
    <property type="evidence" value="ECO:0007669"/>
    <property type="project" value="TreeGrafter"/>
</dbReference>
<evidence type="ECO:0000256" key="5">
    <source>
        <dbReference type="SAM" id="MobiDB-lite"/>
    </source>
</evidence>
<dbReference type="AlphaFoldDB" id="A0A4Y9FUL6"/>
<reference evidence="8 9" key="1">
    <citation type="submission" date="2019-03" db="EMBL/GenBank/DDBJ databases">
        <title>Diversity of the mouse oral microbiome.</title>
        <authorList>
            <person name="Joseph S."/>
            <person name="Aduse-Opoku J."/>
            <person name="Curtis M."/>
            <person name="Wade W."/>
            <person name="Hashim A."/>
        </authorList>
    </citation>
    <scope>NUCLEOTIDE SEQUENCE [LARGE SCALE GENOMIC DNA]</scope>
    <source>
        <strain evidence="8 9">P1012</strain>
    </source>
</reference>
<dbReference type="OrthoDB" id="9786220at2"/>
<feature type="region of interest" description="Disordered" evidence="5">
    <location>
        <begin position="522"/>
        <end position="552"/>
    </location>
</feature>